<proteinExistence type="predicted"/>
<protein>
    <recommendedName>
        <fullName evidence="2">Pre-C2HC domain-containing protein</fullName>
    </recommendedName>
</protein>
<comment type="caution">
    <text evidence="3">The sequence shown here is derived from an EMBL/GenBank/DDBJ whole genome shotgun (WGS) entry which is preliminary data.</text>
</comment>
<gene>
    <name evidence="3" type="ORF">PMACD_LOCUS2756</name>
</gene>
<feature type="region of interest" description="Disordered" evidence="1">
    <location>
        <begin position="28"/>
        <end position="72"/>
    </location>
</feature>
<feature type="compositionally biased region" description="Polar residues" evidence="1">
    <location>
        <begin position="36"/>
        <end position="51"/>
    </location>
</feature>
<dbReference type="SMART" id="SM00596">
    <property type="entry name" value="PRE_C2HC"/>
    <property type="match status" value="1"/>
</dbReference>
<dbReference type="EMBL" id="CAJOBZ010000005">
    <property type="protein sequence ID" value="CAF4788622.1"/>
    <property type="molecule type" value="Genomic_DNA"/>
</dbReference>
<evidence type="ECO:0000256" key="1">
    <source>
        <dbReference type="SAM" id="MobiDB-lite"/>
    </source>
</evidence>
<accession>A0A821NIK7</accession>
<evidence type="ECO:0000313" key="4">
    <source>
        <dbReference type="Proteomes" id="UP000663880"/>
    </source>
</evidence>
<name>A0A821NIK7_9NEOP</name>
<feature type="compositionally biased region" description="Basic residues" evidence="1">
    <location>
        <begin position="222"/>
        <end position="236"/>
    </location>
</feature>
<feature type="compositionally biased region" description="Basic and acidic residues" evidence="1">
    <location>
        <begin position="58"/>
        <end position="70"/>
    </location>
</feature>
<feature type="region of interest" description="Disordered" evidence="1">
    <location>
        <begin position="221"/>
        <end position="273"/>
    </location>
</feature>
<dbReference type="AlphaFoldDB" id="A0A821NIK7"/>
<dbReference type="Pfam" id="PF07530">
    <property type="entry name" value="PRE_C2HC"/>
    <property type="match status" value="1"/>
</dbReference>
<evidence type="ECO:0000259" key="2">
    <source>
        <dbReference type="SMART" id="SM00596"/>
    </source>
</evidence>
<dbReference type="InterPro" id="IPR006579">
    <property type="entry name" value="Pre_C2HC_dom"/>
</dbReference>
<dbReference type="OrthoDB" id="10035396at2759"/>
<evidence type="ECO:0000313" key="3">
    <source>
        <dbReference type="EMBL" id="CAF4788622.1"/>
    </source>
</evidence>
<sequence length="332" mass="38472">MQQSDLEIVTQCSHISKPPDWQRVPMLRHPKKRKLSSTPSPELIKTTNSFSGLPIDQPEYRARDAKDKKTNKPPPIILYGIEDVHKLTELLETATDRSNFSYKIISRNQLKVLSVNLEIYKKVITVIREHGLIGHTFNRKDQKCYRIVIRNLHHTTPTTAIKEAIEESGNTVVGEIINAKFGPDKKPTSTFFVNLLQGPNNGASWDIRFIYHQAVTIEEPRKRKTTQHLPRKHKKFEYKPQKDKEETDNKTSANQNKEENEPLQEQRKAHEHKSYADTARYKVHQNNTIHQPDSYKVIEQMFIQQSQKIDTVLQQMSTLLVLIAVLVTKLTK</sequence>
<dbReference type="Proteomes" id="UP000663880">
    <property type="component" value="Unassembled WGS sequence"/>
</dbReference>
<feature type="compositionally biased region" description="Basic and acidic residues" evidence="1">
    <location>
        <begin position="256"/>
        <end position="273"/>
    </location>
</feature>
<organism evidence="3 4">
    <name type="scientific">Pieris macdunnoughi</name>
    <dbReference type="NCBI Taxonomy" id="345717"/>
    <lineage>
        <taxon>Eukaryota</taxon>
        <taxon>Metazoa</taxon>
        <taxon>Ecdysozoa</taxon>
        <taxon>Arthropoda</taxon>
        <taxon>Hexapoda</taxon>
        <taxon>Insecta</taxon>
        <taxon>Pterygota</taxon>
        <taxon>Neoptera</taxon>
        <taxon>Endopterygota</taxon>
        <taxon>Lepidoptera</taxon>
        <taxon>Glossata</taxon>
        <taxon>Ditrysia</taxon>
        <taxon>Papilionoidea</taxon>
        <taxon>Pieridae</taxon>
        <taxon>Pierinae</taxon>
        <taxon>Pieris</taxon>
    </lineage>
</organism>
<feature type="compositionally biased region" description="Basic and acidic residues" evidence="1">
    <location>
        <begin position="237"/>
        <end position="249"/>
    </location>
</feature>
<feature type="domain" description="Pre-C2HC" evidence="2">
    <location>
        <begin position="158"/>
        <end position="227"/>
    </location>
</feature>
<reference evidence="3" key="1">
    <citation type="submission" date="2021-02" db="EMBL/GenBank/DDBJ databases">
        <authorList>
            <person name="Steward A R."/>
        </authorList>
    </citation>
    <scope>NUCLEOTIDE SEQUENCE</scope>
</reference>
<keyword evidence="4" id="KW-1185">Reference proteome</keyword>